<organism evidence="2 3">
    <name type="scientific">Channa argus</name>
    <name type="common">Northern snakehead</name>
    <name type="synonym">Ophicephalus argus</name>
    <dbReference type="NCBI Taxonomy" id="215402"/>
    <lineage>
        <taxon>Eukaryota</taxon>
        <taxon>Metazoa</taxon>
        <taxon>Chordata</taxon>
        <taxon>Craniata</taxon>
        <taxon>Vertebrata</taxon>
        <taxon>Euteleostomi</taxon>
        <taxon>Actinopterygii</taxon>
        <taxon>Neopterygii</taxon>
        <taxon>Teleostei</taxon>
        <taxon>Neoteleostei</taxon>
        <taxon>Acanthomorphata</taxon>
        <taxon>Anabantaria</taxon>
        <taxon>Anabantiformes</taxon>
        <taxon>Channoidei</taxon>
        <taxon>Channidae</taxon>
        <taxon>Channa</taxon>
    </lineage>
</organism>
<protein>
    <submittedName>
        <fullName evidence="2">Uncharacterized protein</fullName>
    </submittedName>
</protein>
<proteinExistence type="predicted"/>
<gene>
    <name evidence="2" type="ORF">EXN66_Car018502</name>
</gene>
<evidence type="ECO:0000313" key="3">
    <source>
        <dbReference type="Proteomes" id="UP000503349"/>
    </source>
</evidence>
<evidence type="ECO:0000313" key="2">
    <source>
        <dbReference type="EMBL" id="KAF3702814.1"/>
    </source>
</evidence>
<accession>A0A6G1QK28</accession>
<feature type="region of interest" description="Disordered" evidence="1">
    <location>
        <begin position="1"/>
        <end position="32"/>
    </location>
</feature>
<dbReference type="EMBL" id="CM015729">
    <property type="protein sequence ID" value="KAF3702814.1"/>
    <property type="molecule type" value="Genomic_DNA"/>
</dbReference>
<reference evidence="2 3" key="1">
    <citation type="submission" date="2019-02" db="EMBL/GenBank/DDBJ databases">
        <title>Opniocepnalus argus genome.</title>
        <authorList>
            <person name="Zhou C."/>
            <person name="Xiao S."/>
        </authorList>
    </citation>
    <scope>NUCLEOTIDE SEQUENCE [LARGE SCALE GENOMIC DNA]</scope>
    <source>
        <strain evidence="2">OARG1902GOOAL</strain>
        <tissue evidence="2">Muscle</tissue>
    </source>
</reference>
<evidence type="ECO:0000256" key="1">
    <source>
        <dbReference type="SAM" id="MobiDB-lite"/>
    </source>
</evidence>
<dbReference type="AlphaFoldDB" id="A0A6G1QK28"/>
<reference evidence="3" key="2">
    <citation type="submission" date="2019-02" db="EMBL/GenBank/DDBJ databases">
        <title>Opniocepnalus argus Var Kimnra genome.</title>
        <authorList>
            <person name="Zhou C."/>
            <person name="Xiao S."/>
        </authorList>
    </citation>
    <scope>NUCLEOTIDE SEQUENCE [LARGE SCALE GENOMIC DNA]</scope>
</reference>
<dbReference type="Proteomes" id="UP000503349">
    <property type="component" value="Chromosome 18"/>
</dbReference>
<sequence>MLRQLLPTAFHQSRCEERGSPILTEARREKQSDDDLNTITMMKTQPRGLSASLPRLRTVAAVGGNQKLPPTSRPILQPTSSTHIFLIDTKPITRSY</sequence>
<keyword evidence="3" id="KW-1185">Reference proteome</keyword>
<name>A0A6G1QK28_CHAAH</name>
<feature type="compositionally biased region" description="Basic and acidic residues" evidence="1">
    <location>
        <begin position="13"/>
        <end position="32"/>
    </location>
</feature>